<evidence type="ECO:0000313" key="2">
    <source>
        <dbReference type="Proteomes" id="UP000239724"/>
    </source>
</evidence>
<sequence>MSAGDTQHAYRVLWAQVVMQAKADLENEPIGSILYNQAAAFFVSRGDWAESRLMIADCLNMHPDDLSRVGQQWINDRRRREGLELEQNEAPKKSDPLVLPRLVAVPGPSTHVRRGRTRTPRAVNPFNPFREKVAAAV</sequence>
<comment type="caution">
    <text evidence="1">The sequence shown here is derived from an EMBL/GenBank/DDBJ whole genome shotgun (WGS) entry which is preliminary data.</text>
</comment>
<reference evidence="1 2" key="1">
    <citation type="journal article" date="2018" name="Arch. Microbiol.">
        <title>New insights into the metabolic potential of the phototrophic purple bacterium Rhodopila globiformis DSM 161(T) from its draft genome sequence and evidence for a vanadium-dependent nitrogenase.</title>
        <authorList>
            <person name="Imhoff J.F."/>
            <person name="Rahn T."/>
            <person name="Kunzel S."/>
            <person name="Neulinger S.C."/>
        </authorList>
    </citation>
    <scope>NUCLEOTIDE SEQUENCE [LARGE SCALE GENOMIC DNA]</scope>
    <source>
        <strain evidence="1 2">DSM 161</strain>
    </source>
</reference>
<dbReference type="AlphaFoldDB" id="A0A2S6NJL0"/>
<dbReference type="EMBL" id="NHRY01000080">
    <property type="protein sequence ID" value="PPQ35038.1"/>
    <property type="molecule type" value="Genomic_DNA"/>
</dbReference>
<proteinExistence type="predicted"/>
<gene>
    <name evidence="1" type="ORF">CCS01_09045</name>
</gene>
<protein>
    <submittedName>
        <fullName evidence="1">Uncharacterized protein</fullName>
    </submittedName>
</protein>
<keyword evidence="2" id="KW-1185">Reference proteome</keyword>
<organism evidence="1 2">
    <name type="scientific">Rhodopila globiformis</name>
    <name type="common">Rhodopseudomonas globiformis</name>
    <dbReference type="NCBI Taxonomy" id="1071"/>
    <lineage>
        <taxon>Bacteria</taxon>
        <taxon>Pseudomonadati</taxon>
        <taxon>Pseudomonadota</taxon>
        <taxon>Alphaproteobacteria</taxon>
        <taxon>Acetobacterales</taxon>
        <taxon>Acetobacteraceae</taxon>
        <taxon>Rhodopila</taxon>
    </lineage>
</organism>
<accession>A0A2S6NJL0</accession>
<name>A0A2S6NJL0_RHOGL</name>
<evidence type="ECO:0000313" key="1">
    <source>
        <dbReference type="EMBL" id="PPQ35038.1"/>
    </source>
</evidence>
<dbReference type="Proteomes" id="UP000239724">
    <property type="component" value="Unassembled WGS sequence"/>
</dbReference>